<comment type="caution">
    <text evidence="1">The sequence shown here is derived from an EMBL/GenBank/DDBJ whole genome shotgun (WGS) entry which is preliminary data.</text>
</comment>
<protein>
    <submittedName>
        <fullName evidence="1">Uncharacterized protein</fullName>
    </submittedName>
</protein>
<gene>
    <name evidence="1" type="ORF">WG68_08665</name>
</gene>
<dbReference type="STRING" id="336831.WG68_08665"/>
<dbReference type="RefSeq" id="WP_046557296.1">
    <property type="nucleotide sequence ID" value="NZ_LAHO01000007.1"/>
</dbReference>
<name>A0A0M2V9C9_9GAMM</name>
<dbReference type="OrthoDB" id="7137521at2"/>
<dbReference type="AlphaFoldDB" id="A0A0M2V9C9"/>
<proteinExistence type="predicted"/>
<dbReference type="EMBL" id="LAHO01000007">
    <property type="protein sequence ID" value="KKO45778.1"/>
    <property type="molecule type" value="Genomic_DNA"/>
</dbReference>
<reference evidence="1 2" key="1">
    <citation type="submission" date="2015-03" db="EMBL/GenBank/DDBJ databases">
        <title>Draft genome sequences of two protease-producing strains of Arsukibacterium isolated from two cold and alkaline environments.</title>
        <authorList>
            <person name="Lylloff J.E."/>
            <person name="Skov L.B."/>
            <person name="Jepsen M."/>
            <person name="Hallin P.F."/>
            <person name="Sorensen S.J."/>
            <person name="Stougaard P."/>
            <person name="Glaring M.A."/>
        </authorList>
    </citation>
    <scope>NUCLEOTIDE SEQUENCE [LARGE SCALE GENOMIC DNA]</scope>
    <source>
        <strain evidence="1 2">GCM72</strain>
    </source>
</reference>
<evidence type="ECO:0000313" key="2">
    <source>
        <dbReference type="Proteomes" id="UP000034228"/>
    </source>
</evidence>
<evidence type="ECO:0000313" key="1">
    <source>
        <dbReference type="EMBL" id="KKO45778.1"/>
    </source>
</evidence>
<organism evidence="1 2">
    <name type="scientific">Arsukibacterium ikkense</name>
    <dbReference type="NCBI Taxonomy" id="336831"/>
    <lineage>
        <taxon>Bacteria</taxon>
        <taxon>Pseudomonadati</taxon>
        <taxon>Pseudomonadota</taxon>
        <taxon>Gammaproteobacteria</taxon>
        <taxon>Chromatiales</taxon>
        <taxon>Chromatiaceae</taxon>
        <taxon>Arsukibacterium</taxon>
    </lineage>
</organism>
<sequence>MNDGSLLKKIFTIGNSSSLVVETFEKNWEFGWVEHIRLSDQPSYLFNSISQNEFFSLFVTDSDMASLSLIKSVIGRLKSTNGFEVIALAETPLTSEQLGILTEIDKNLVDSNVKVVCQDSLSSILECYAHLLCGFSYTCLDFNDIHEWLHAGTTFLSAAVNIDEAVKNELPYMLYLQLTELQAQYKKLELEVAAINVVFLGEYISQDLFSASLAMISGSFSRDLNLSVHSNIHDSHQNGKVGFRMFASLKKKTPLSFDHNAIPPFLLA</sequence>
<dbReference type="Proteomes" id="UP000034228">
    <property type="component" value="Unassembled WGS sequence"/>
</dbReference>
<accession>A0A0M2V9C9</accession>
<keyword evidence="2" id="KW-1185">Reference proteome</keyword>